<dbReference type="GO" id="GO:0005829">
    <property type="term" value="C:cytosol"/>
    <property type="evidence" value="ECO:0007669"/>
    <property type="project" value="TreeGrafter"/>
</dbReference>
<evidence type="ECO:0000256" key="3">
    <source>
        <dbReference type="ARBA" id="ARBA00012098"/>
    </source>
</evidence>
<feature type="site" description="Participates in a stacking interaction with the thymidine ring of dTDP-4-oxo-6-deoxyglucose" evidence="6">
    <location>
        <position position="138"/>
    </location>
</feature>
<comment type="similarity">
    <text evidence="7">Belongs to the dTDP-4-dehydrorhamnose 3,5-epimerase family.</text>
</comment>
<dbReference type="InterPro" id="IPR000888">
    <property type="entry name" value="RmlC-like"/>
</dbReference>
<evidence type="ECO:0000256" key="2">
    <source>
        <dbReference type="ARBA" id="ARBA00001997"/>
    </source>
</evidence>
<dbReference type="EC" id="5.1.3.13" evidence="3 7"/>
<dbReference type="AlphaFoldDB" id="A0A1H6JXJ3"/>
<dbReference type="Pfam" id="PF00908">
    <property type="entry name" value="dTDP_sugar_isom"/>
    <property type="match status" value="1"/>
</dbReference>
<dbReference type="RefSeq" id="WP_090714802.1">
    <property type="nucleotide sequence ID" value="NZ_CDSC02000069.1"/>
</dbReference>
<dbReference type="GO" id="GO:0008830">
    <property type="term" value="F:dTDP-4-dehydrorhamnose 3,5-epimerase activity"/>
    <property type="evidence" value="ECO:0007669"/>
    <property type="project" value="UniProtKB-UniRule"/>
</dbReference>
<dbReference type="InterPro" id="IPR014710">
    <property type="entry name" value="RmlC-like_jellyroll"/>
</dbReference>
<dbReference type="InterPro" id="IPR011051">
    <property type="entry name" value="RmlC_Cupin_sf"/>
</dbReference>
<evidence type="ECO:0000256" key="4">
    <source>
        <dbReference type="ARBA" id="ARBA00019595"/>
    </source>
</evidence>
<dbReference type="CDD" id="cd00438">
    <property type="entry name" value="cupin_RmlC"/>
    <property type="match status" value="1"/>
</dbReference>
<evidence type="ECO:0000256" key="7">
    <source>
        <dbReference type="RuleBase" id="RU364069"/>
    </source>
</evidence>
<proteinExistence type="inferred from homology"/>
<dbReference type="Gene3D" id="2.60.120.10">
    <property type="entry name" value="Jelly Rolls"/>
    <property type="match status" value="1"/>
</dbReference>
<dbReference type="PANTHER" id="PTHR21047:SF2">
    <property type="entry name" value="THYMIDINE DIPHOSPHO-4-KETO-RHAMNOSE 3,5-EPIMERASE"/>
    <property type="match status" value="1"/>
</dbReference>
<name>A0A1H6JXJ3_9GAMM</name>
<feature type="active site" description="Proton donor" evidence="5">
    <location>
        <position position="132"/>
    </location>
</feature>
<dbReference type="GO" id="GO:0019305">
    <property type="term" value="P:dTDP-rhamnose biosynthetic process"/>
    <property type="evidence" value="ECO:0007669"/>
    <property type="project" value="UniProtKB-UniRule"/>
</dbReference>
<accession>A0A1H6JXJ3</accession>
<comment type="catalytic activity">
    <reaction evidence="1 7">
        <text>dTDP-4-dehydro-6-deoxy-alpha-D-glucose = dTDP-4-dehydro-beta-L-rhamnose</text>
        <dbReference type="Rhea" id="RHEA:16969"/>
        <dbReference type="ChEBI" id="CHEBI:57649"/>
        <dbReference type="ChEBI" id="CHEBI:62830"/>
        <dbReference type="EC" id="5.1.3.13"/>
    </reaction>
</comment>
<sequence>MEFIRQTIPDVILVQPKIHGDDRGYFLETFRQDLFEKFVGQKIKFIQDNESKSSKGVLRGLHYQLTPYAQAKLVRVIEGSVLDVAVDIRPSSPTFGKYVAVKLTSQNKQQLFIPQGFAHGFVVLSQSAIFSYKVDNYYNPAQEQGIAYNDPQLAIDWQLPKQQLQLSEKGRGFPDFNSISH</sequence>
<protein>
    <recommendedName>
        <fullName evidence="4 7">dTDP-4-dehydrorhamnose 3,5-epimerase</fullName>
        <ecNumber evidence="3 7">5.1.3.13</ecNumber>
    </recommendedName>
    <alternativeName>
        <fullName evidence="7">Thymidine diphospho-4-keto-rhamnose 3,5-epimerase</fullName>
    </alternativeName>
</protein>
<dbReference type="OrthoDB" id="9800680at2"/>
<comment type="pathway">
    <text evidence="7">Carbohydrate biosynthesis; dTDP-L-rhamnose biosynthesis.</text>
</comment>
<dbReference type="EMBL" id="CDSC02000069">
    <property type="protein sequence ID" value="SEH64037.1"/>
    <property type="molecule type" value="Genomic_DNA"/>
</dbReference>
<reference evidence="9" key="1">
    <citation type="submission" date="2016-06" db="EMBL/GenBank/DDBJ databases">
        <authorList>
            <person name="Petersen J."/>
            <person name="Sayavedra L."/>
        </authorList>
    </citation>
    <scope>NUCLEOTIDE SEQUENCE [LARGE SCALE GENOMIC DNA]</scope>
    <source>
        <strain evidence="9">BazSymA</strain>
    </source>
</reference>
<dbReference type="GO" id="GO:0000271">
    <property type="term" value="P:polysaccharide biosynthetic process"/>
    <property type="evidence" value="ECO:0007669"/>
    <property type="project" value="TreeGrafter"/>
</dbReference>
<dbReference type="UniPathway" id="UPA00124"/>
<dbReference type="NCBIfam" id="TIGR01221">
    <property type="entry name" value="rmlC"/>
    <property type="match status" value="1"/>
</dbReference>
<feature type="active site" description="Proton acceptor" evidence="5">
    <location>
        <position position="62"/>
    </location>
</feature>
<evidence type="ECO:0000256" key="5">
    <source>
        <dbReference type="PIRSR" id="PIRSR600888-1"/>
    </source>
</evidence>
<evidence type="ECO:0000256" key="6">
    <source>
        <dbReference type="PIRSR" id="PIRSR600888-3"/>
    </source>
</evidence>
<comment type="function">
    <text evidence="2 7">Catalyzes the epimerization of the C3' and C5'positions of dTDP-6-deoxy-D-xylo-4-hexulose, forming dTDP-6-deoxy-L-lyxo-4-hexulose.</text>
</comment>
<keyword evidence="7" id="KW-0413">Isomerase</keyword>
<evidence type="ECO:0000313" key="9">
    <source>
        <dbReference type="Proteomes" id="UP000198988"/>
    </source>
</evidence>
<dbReference type="SUPFAM" id="SSF51182">
    <property type="entry name" value="RmlC-like cupins"/>
    <property type="match status" value="1"/>
</dbReference>
<evidence type="ECO:0000256" key="1">
    <source>
        <dbReference type="ARBA" id="ARBA00001298"/>
    </source>
</evidence>
<gene>
    <name evidence="8" type="ORF">BAZSYMA_ACONTIG02267_1</name>
</gene>
<evidence type="ECO:0000313" key="8">
    <source>
        <dbReference type="EMBL" id="SEH64037.1"/>
    </source>
</evidence>
<dbReference type="PANTHER" id="PTHR21047">
    <property type="entry name" value="DTDP-6-DEOXY-D-GLUCOSE-3,5 EPIMERASE"/>
    <property type="match status" value="1"/>
</dbReference>
<comment type="subunit">
    <text evidence="7">Homodimer.</text>
</comment>
<organism evidence="8 9">
    <name type="scientific">Bathymodiolus azoricus thioautotrophic gill symbiont</name>
    <dbReference type="NCBI Taxonomy" id="235205"/>
    <lineage>
        <taxon>Bacteria</taxon>
        <taxon>Pseudomonadati</taxon>
        <taxon>Pseudomonadota</taxon>
        <taxon>Gammaproteobacteria</taxon>
        <taxon>sulfur-oxidizing symbionts</taxon>
    </lineage>
</organism>
<dbReference type="Proteomes" id="UP000198988">
    <property type="component" value="Unassembled WGS sequence"/>
</dbReference>